<dbReference type="AlphaFoldDB" id="A0A843YE95"/>
<accession>A0A843YE95</accession>
<comment type="caution">
    <text evidence="4">The sequence shown here is derived from an EMBL/GenBank/DDBJ whole genome shotgun (WGS) entry which is preliminary data.</text>
</comment>
<name>A0A843YE95_9RHOB</name>
<dbReference type="Proteomes" id="UP000444174">
    <property type="component" value="Unassembled WGS sequence"/>
</dbReference>
<dbReference type="InterPro" id="IPR020845">
    <property type="entry name" value="AMP-binding_CS"/>
</dbReference>
<keyword evidence="5" id="KW-1185">Reference proteome</keyword>
<dbReference type="EMBL" id="WIBF01000001">
    <property type="protein sequence ID" value="MQQ07177.1"/>
    <property type="molecule type" value="Genomic_DNA"/>
</dbReference>
<protein>
    <submittedName>
        <fullName evidence="4">AMP-binding protein</fullName>
    </submittedName>
</protein>
<organism evidence="4 5">
    <name type="scientific">Tritonibacter litoralis</name>
    <dbReference type="NCBI Taxonomy" id="2662264"/>
    <lineage>
        <taxon>Bacteria</taxon>
        <taxon>Pseudomonadati</taxon>
        <taxon>Pseudomonadota</taxon>
        <taxon>Alphaproteobacteria</taxon>
        <taxon>Rhodobacterales</taxon>
        <taxon>Paracoccaceae</taxon>
        <taxon>Tritonibacter</taxon>
    </lineage>
</organism>
<dbReference type="Gene3D" id="3.30.300.30">
    <property type="match status" value="1"/>
</dbReference>
<dbReference type="SUPFAM" id="SSF56801">
    <property type="entry name" value="Acetyl-CoA synthetase-like"/>
    <property type="match status" value="1"/>
</dbReference>
<feature type="region of interest" description="Disordered" evidence="1">
    <location>
        <begin position="480"/>
        <end position="502"/>
    </location>
</feature>
<evidence type="ECO:0000259" key="3">
    <source>
        <dbReference type="Pfam" id="PF13193"/>
    </source>
</evidence>
<reference evidence="4 5" key="1">
    <citation type="submission" date="2019-10" db="EMBL/GenBank/DDBJ databases">
        <title>Epibacterium sp. nov., isolated from seawater.</title>
        <authorList>
            <person name="Zhang X."/>
            <person name="Li N."/>
        </authorList>
    </citation>
    <scope>NUCLEOTIDE SEQUENCE [LARGE SCALE GENOMIC DNA]</scope>
    <source>
        <strain evidence="4 5">SM1979</strain>
    </source>
</reference>
<evidence type="ECO:0000313" key="4">
    <source>
        <dbReference type="EMBL" id="MQQ07177.1"/>
    </source>
</evidence>
<dbReference type="GO" id="GO:0016877">
    <property type="term" value="F:ligase activity, forming carbon-sulfur bonds"/>
    <property type="evidence" value="ECO:0007669"/>
    <property type="project" value="UniProtKB-ARBA"/>
</dbReference>
<dbReference type="InterPro" id="IPR045851">
    <property type="entry name" value="AMP-bd_C_sf"/>
</dbReference>
<dbReference type="PANTHER" id="PTHR43767">
    <property type="entry name" value="LONG-CHAIN-FATTY-ACID--COA LIGASE"/>
    <property type="match status" value="1"/>
</dbReference>
<gene>
    <name evidence="4" type="ORF">GFB49_01795</name>
</gene>
<dbReference type="InterPro" id="IPR000873">
    <property type="entry name" value="AMP-dep_synth/lig_dom"/>
</dbReference>
<evidence type="ECO:0000313" key="5">
    <source>
        <dbReference type="Proteomes" id="UP000444174"/>
    </source>
</evidence>
<dbReference type="Gene3D" id="3.40.50.12780">
    <property type="entry name" value="N-terminal domain of ligase-like"/>
    <property type="match status" value="1"/>
</dbReference>
<feature type="domain" description="AMP-binding enzyme C-terminal" evidence="3">
    <location>
        <begin position="417"/>
        <end position="490"/>
    </location>
</feature>
<evidence type="ECO:0000259" key="2">
    <source>
        <dbReference type="Pfam" id="PF00501"/>
    </source>
</evidence>
<feature type="domain" description="AMP-dependent synthetase/ligase" evidence="2">
    <location>
        <begin position="27"/>
        <end position="366"/>
    </location>
</feature>
<dbReference type="PANTHER" id="PTHR43767:SF10">
    <property type="entry name" value="SURFACTIN SYNTHASE SUBUNIT 1"/>
    <property type="match status" value="1"/>
</dbReference>
<evidence type="ECO:0000256" key="1">
    <source>
        <dbReference type="SAM" id="MobiDB-lite"/>
    </source>
</evidence>
<dbReference type="InterPro" id="IPR042099">
    <property type="entry name" value="ANL_N_sf"/>
</dbReference>
<sequence>MLSIFDQGRPHPCPPDFNLSAYVLRMAQDFPTKTALEIVSASDHQHMDYATLEQRVRAVGTGLLETGLQPGDIVLLRLGNTIDFPIAFLGAIAAGLVPVPTSSQLTKREVASIIATLSPRAVLHDPSVSTAPHARTIDRNTLRAMWELPACVYDLGDPDRLAYVVYTSGTSGQARPVAHAHRAIWARKMMIRDWYGLSSQDRLMHAGAFNWTFTLGTGLMDPWSMGATAVIPDADVSHDQLPTLLEQNDVTIFAAVPGVYRKILKHSDALSFPNLRHCLSAGEKLSPTIRTKWQTATQTQIYEAFGMSECSTFISHGPGRTAAPDSLGRPQSGRRIAILNDAGPVPLGDTGVIAVHASDPGLMKGYIGAPDETRARFQGEWFLTGDHGRMTEDGSIFYDGRHDDMMNAGGFRVSPIEVEQALGRCPGLTQIAVTAVSPKPDVEIIAAFYVASPELDPETLSQFAETCLAEYKRPKTYQRMDALPTNPNGKLNRRALRNSFEG</sequence>
<dbReference type="InterPro" id="IPR050237">
    <property type="entry name" value="ATP-dep_AMP-bd_enzyme"/>
</dbReference>
<proteinExistence type="predicted"/>
<dbReference type="PROSITE" id="PS00455">
    <property type="entry name" value="AMP_BINDING"/>
    <property type="match status" value="1"/>
</dbReference>
<dbReference type="RefSeq" id="WP_153214088.1">
    <property type="nucleotide sequence ID" value="NZ_WIBF01000001.1"/>
</dbReference>
<dbReference type="InterPro" id="IPR025110">
    <property type="entry name" value="AMP-bd_C"/>
</dbReference>
<dbReference type="Pfam" id="PF13193">
    <property type="entry name" value="AMP-binding_C"/>
    <property type="match status" value="1"/>
</dbReference>
<dbReference type="Pfam" id="PF00501">
    <property type="entry name" value="AMP-binding"/>
    <property type="match status" value="1"/>
</dbReference>